<dbReference type="Gene3D" id="3.40.190.10">
    <property type="entry name" value="Periplasmic binding protein-like II"/>
    <property type="match status" value="1"/>
</dbReference>
<dbReference type="PIRSF" id="PIRSF002741">
    <property type="entry name" value="MppA"/>
    <property type="match status" value="1"/>
</dbReference>
<keyword evidence="6" id="KW-1185">Reference proteome</keyword>
<evidence type="ECO:0000256" key="3">
    <source>
        <dbReference type="ARBA" id="ARBA00022729"/>
    </source>
</evidence>
<organism evidence="5 6">
    <name type="scientific">Paenibacillus hunanensis</name>
    <dbReference type="NCBI Taxonomy" id="539262"/>
    <lineage>
        <taxon>Bacteria</taxon>
        <taxon>Bacillati</taxon>
        <taxon>Bacillota</taxon>
        <taxon>Bacilli</taxon>
        <taxon>Bacillales</taxon>
        <taxon>Paenibacillaceae</taxon>
        <taxon>Paenibacillus</taxon>
    </lineage>
</organism>
<name>A0ABU1J3J6_9BACL</name>
<keyword evidence="2" id="KW-0813">Transport</keyword>
<comment type="caution">
    <text evidence="5">The sequence shown here is derived from an EMBL/GenBank/DDBJ whole genome shotgun (WGS) entry which is preliminary data.</text>
</comment>
<dbReference type="RefSeq" id="WP_373289149.1">
    <property type="nucleotide sequence ID" value="NZ_BMMB01000007.1"/>
</dbReference>
<dbReference type="PROSITE" id="PS51257">
    <property type="entry name" value="PROKAR_LIPOPROTEIN"/>
    <property type="match status" value="1"/>
</dbReference>
<protein>
    <submittedName>
        <fullName evidence="5">Peptide/nickel transport system substrate-binding protein</fullName>
    </submittedName>
</protein>
<dbReference type="Gene3D" id="3.10.105.10">
    <property type="entry name" value="Dipeptide-binding Protein, Domain 3"/>
    <property type="match status" value="1"/>
</dbReference>
<evidence type="ECO:0000256" key="1">
    <source>
        <dbReference type="ARBA" id="ARBA00005695"/>
    </source>
</evidence>
<dbReference type="EMBL" id="JAVDQH010000012">
    <property type="protein sequence ID" value="MDR6245142.1"/>
    <property type="molecule type" value="Genomic_DNA"/>
</dbReference>
<dbReference type="InterPro" id="IPR039424">
    <property type="entry name" value="SBP_5"/>
</dbReference>
<dbReference type="Proteomes" id="UP001185028">
    <property type="component" value="Unassembled WGS sequence"/>
</dbReference>
<dbReference type="Pfam" id="PF00496">
    <property type="entry name" value="SBP_bac_5"/>
    <property type="match status" value="1"/>
</dbReference>
<evidence type="ECO:0000313" key="5">
    <source>
        <dbReference type="EMBL" id="MDR6245142.1"/>
    </source>
</evidence>
<evidence type="ECO:0000256" key="2">
    <source>
        <dbReference type="ARBA" id="ARBA00022448"/>
    </source>
</evidence>
<dbReference type="SUPFAM" id="SSF53850">
    <property type="entry name" value="Periplasmic binding protein-like II"/>
    <property type="match status" value="1"/>
</dbReference>
<dbReference type="InterPro" id="IPR000914">
    <property type="entry name" value="SBP_5_dom"/>
</dbReference>
<proteinExistence type="inferred from homology"/>
<dbReference type="PANTHER" id="PTHR30290:SF9">
    <property type="entry name" value="OLIGOPEPTIDE-BINDING PROTEIN APPA"/>
    <property type="match status" value="1"/>
</dbReference>
<dbReference type="Gene3D" id="3.90.76.10">
    <property type="entry name" value="Dipeptide-binding Protein, Domain 1"/>
    <property type="match status" value="1"/>
</dbReference>
<keyword evidence="3" id="KW-0732">Signal</keyword>
<gene>
    <name evidence="5" type="ORF">JOC58_003041</name>
</gene>
<dbReference type="InterPro" id="IPR030678">
    <property type="entry name" value="Peptide/Ni-bd"/>
</dbReference>
<reference evidence="5 6" key="1">
    <citation type="submission" date="2023-07" db="EMBL/GenBank/DDBJ databases">
        <title>Genomic Encyclopedia of Type Strains, Phase IV (KMG-IV): sequencing the most valuable type-strain genomes for metagenomic binning, comparative biology and taxonomic classification.</title>
        <authorList>
            <person name="Goeker M."/>
        </authorList>
    </citation>
    <scope>NUCLEOTIDE SEQUENCE [LARGE SCALE GENOMIC DNA]</scope>
    <source>
        <strain evidence="5 6">DSM 22170</strain>
    </source>
</reference>
<comment type="similarity">
    <text evidence="1">Belongs to the bacterial solute-binding protein 5 family.</text>
</comment>
<sequence length="517" mass="57050">MMGRWLTGSIVIGIIASIFAGCSVNSSSSTNPMEQSDVHATGRVLTIGTTADIESFDPPNNANTVSEAVLVNMFDYLLKNDNNQHKIPVLATSWKKTDDNTWRFNLRQGVHFHNGDPFTAADVKYTLERVAKDTSLKQNSYFKNIAEVRVIDDYTVDIVTDGPDPLLLNRLCKTGAGMLPSKYIDTNGIAAFLNQPVGTGPYKFGKWMKNDRVELVRNDEYFGGKPKWDEVVFRALPDSAVRVSALLAGDIDIATGLLATDSKRINEVKGKTIVKAPIQRVLQIILRMSEGSPTADPKVREAIDLAINKQSLVNSIAGGAGIVTRTSVTPGNFGANLSLYKQALYNPSKAKQLLQAAGYSTGGPEIHLSASSTYKEYASRISAMLDQVGFKTKLDVLEPGAFMERYDSKAFKEAFIIGIGNSLFDASNNFNRYLKSAAVGETDYNNPKTERLLQAAATNTDITLREKQYQEVQQILAVDRPAVYLFQMEGIYGMDQRVRFEPRKDEMFYAEDIIPVS</sequence>
<feature type="domain" description="Solute-binding protein family 5" evidence="4">
    <location>
        <begin position="87"/>
        <end position="438"/>
    </location>
</feature>
<evidence type="ECO:0000313" key="6">
    <source>
        <dbReference type="Proteomes" id="UP001185028"/>
    </source>
</evidence>
<accession>A0ABU1J3J6</accession>
<evidence type="ECO:0000259" key="4">
    <source>
        <dbReference type="Pfam" id="PF00496"/>
    </source>
</evidence>
<dbReference type="PANTHER" id="PTHR30290">
    <property type="entry name" value="PERIPLASMIC BINDING COMPONENT OF ABC TRANSPORTER"/>
    <property type="match status" value="1"/>
</dbReference>